<organism evidence="2 3">
    <name type="scientific">Candida viswanathii</name>
    <dbReference type="NCBI Taxonomy" id="5486"/>
    <lineage>
        <taxon>Eukaryota</taxon>
        <taxon>Fungi</taxon>
        <taxon>Dikarya</taxon>
        <taxon>Ascomycota</taxon>
        <taxon>Saccharomycotina</taxon>
        <taxon>Pichiomycetes</taxon>
        <taxon>Debaryomycetaceae</taxon>
        <taxon>Candida/Lodderomyces clade</taxon>
        <taxon>Candida</taxon>
    </lineage>
</organism>
<dbReference type="Pfam" id="PF07961">
    <property type="entry name" value="MBA1"/>
    <property type="match status" value="1"/>
</dbReference>
<dbReference type="EMBL" id="QLNQ01000022">
    <property type="protein sequence ID" value="RCK64708.1"/>
    <property type="molecule type" value="Genomic_DNA"/>
</dbReference>
<dbReference type="PANTHER" id="PTHR13333">
    <property type="entry name" value="M-AAA PROTEASE-INTERACTING PROTEIN 1, MITOCHONDRIAL"/>
    <property type="match status" value="1"/>
</dbReference>
<dbReference type="Gene3D" id="3.10.450.240">
    <property type="match status" value="1"/>
</dbReference>
<proteinExistence type="predicted"/>
<dbReference type="GO" id="GO:0005743">
    <property type="term" value="C:mitochondrial inner membrane"/>
    <property type="evidence" value="ECO:0007669"/>
    <property type="project" value="InterPro"/>
</dbReference>
<feature type="region of interest" description="Disordered" evidence="1">
    <location>
        <begin position="27"/>
        <end position="60"/>
    </location>
</feature>
<protein>
    <submittedName>
        <fullName evidence="2">Inner membrane mitoribosome receptor MBA1, mitochondrial</fullName>
    </submittedName>
</protein>
<dbReference type="PANTHER" id="PTHR13333:SF5">
    <property type="entry name" value="M-AAA PROTEASE-INTERACTING PROTEIN 1, MITOCHONDRIAL"/>
    <property type="match status" value="1"/>
</dbReference>
<evidence type="ECO:0000313" key="2">
    <source>
        <dbReference type="EMBL" id="RCK64708.1"/>
    </source>
</evidence>
<dbReference type="AlphaFoldDB" id="A0A367YFT5"/>
<evidence type="ECO:0000256" key="1">
    <source>
        <dbReference type="SAM" id="MobiDB-lite"/>
    </source>
</evidence>
<reference evidence="2 3" key="1">
    <citation type="submission" date="2018-06" db="EMBL/GenBank/DDBJ databases">
        <title>Whole genome sequencing of Candida tropicalis (genome annotated by CSBL at Korea University).</title>
        <authorList>
            <person name="Ahn J."/>
        </authorList>
    </citation>
    <scope>NUCLEOTIDE SEQUENCE [LARGE SCALE GENOMIC DNA]</scope>
    <source>
        <strain evidence="2 3">ATCC 20962</strain>
    </source>
</reference>
<dbReference type="GO" id="GO:0043022">
    <property type="term" value="F:ribosome binding"/>
    <property type="evidence" value="ECO:0007669"/>
    <property type="project" value="TreeGrafter"/>
</dbReference>
<dbReference type="OrthoDB" id="19619at2759"/>
<dbReference type="Proteomes" id="UP000253472">
    <property type="component" value="Unassembled WGS sequence"/>
</dbReference>
<evidence type="ECO:0000313" key="3">
    <source>
        <dbReference type="Proteomes" id="UP000253472"/>
    </source>
</evidence>
<keyword evidence="3" id="KW-1185">Reference proteome</keyword>
<keyword evidence="2" id="KW-0675">Receptor</keyword>
<name>A0A367YFT5_9ASCO</name>
<dbReference type="STRING" id="5486.A0A367YFT5"/>
<dbReference type="GO" id="GO:0032979">
    <property type="term" value="P:protein insertion into mitochondrial inner membrane from matrix"/>
    <property type="evidence" value="ECO:0007669"/>
    <property type="project" value="InterPro"/>
</dbReference>
<sequence length="314" mass="35234">MLPIRRGILGVGRTHLPRSSLLTTPQFIRHNSSSSTSSTETKDKKSKSVESNFTVSPKKAPQADMSQIPLQLLGCLTDFYIPPKYSSAPVSSWPKLLMRRIMLFALNTYSIVAFKRELGVPLKFDLWKDRGIEQYVRANKAFAEACNEPKARVKGEIVEKRLDHSCGIHVGEALFARSKSFPLGSSVKWELVKLVKDPKIVLFNSIPDRNGVACFVQFVMKLNTVQKMTIFGKDGEVVQEKEQPVEDNLVFSLDPLSDELLLVGKLFESNHIRGLKPEIDISNPKEAKRFMVVAADIYRADPRESAVESANKNN</sequence>
<dbReference type="InterPro" id="IPR024621">
    <property type="entry name" value="Mba1"/>
</dbReference>
<gene>
    <name evidence="2" type="primary">MBA1_0</name>
    <name evidence="2" type="ORF">Cantr_00291</name>
</gene>
<comment type="caution">
    <text evidence="2">The sequence shown here is derived from an EMBL/GenBank/DDBJ whole genome shotgun (WGS) entry which is preliminary data.</text>
</comment>
<accession>A0A367YFT5</accession>